<evidence type="ECO:0000313" key="4">
    <source>
        <dbReference type="EMBL" id="WZK90948.1"/>
    </source>
</evidence>
<dbReference type="EMBL" id="CP123584">
    <property type="protein sequence ID" value="WZK90948.1"/>
    <property type="molecule type" value="Genomic_DNA"/>
</dbReference>
<feature type="domain" description="Thioesterase" evidence="3">
    <location>
        <begin position="29"/>
        <end position="106"/>
    </location>
</feature>
<proteinExistence type="inferred from homology"/>
<evidence type="ECO:0000256" key="2">
    <source>
        <dbReference type="ARBA" id="ARBA00022801"/>
    </source>
</evidence>
<sequence>MVGYRTRLDRHAGTCIVTLELEDKHLNRHGILHGGMVATLLDVVCGNTASHYFDPIDHAPLVTVSLNLNYVAAARAGTVTATARPAGGGKSIAYINGELRDAEGQILATASGIFKRIRT</sequence>
<dbReference type="InterPro" id="IPR029069">
    <property type="entry name" value="HotDog_dom_sf"/>
</dbReference>
<reference evidence="4 5" key="1">
    <citation type="submission" date="2023-04" db="EMBL/GenBank/DDBJ databases">
        <title>Complete genome sequence of Alisedimentitalea scapharcae.</title>
        <authorList>
            <person name="Rong J.-C."/>
            <person name="Yi M.-L."/>
            <person name="Zhao Q."/>
        </authorList>
    </citation>
    <scope>NUCLEOTIDE SEQUENCE [LARGE SCALE GENOMIC DNA]</scope>
    <source>
        <strain evidence="4 5">KCTC 42119</strain>
    </source>
</reference>
<dbReference type="PANTHER" id="PTHR21660:SF1">
    <property type="entry name" value="ACYL-COENZYME A THIOESTERASE 13"/>
    <property type="match status" value="1"/>
</dbReference>
<dbReference type="InterPro" id="IPR006683">
    <property type="entry name" value="Thioestr_dom"/>
</dbReference>
<dbReference type="CDD" id="cd03443">
    <property type="entry name" value="PaaI_thioesterase"/>
    <property type="match status" value="1"/>
</dbReference>
<dbReference type="EC" id="3.1.2.-" evidence="4"/>
<evidence type="ECO:0000313" key="5">
    <source>
        <dbReference type="Proteomes" id="UP001623232"/>
    </source>
</evidence>
<accession>A0ABZ2XYG4</accession>
<dbReference type="InterPro" id="IPR039298">
    <property type="entry name" value="ACOT13"/>
</dbReference>
<comment type="similarity">
    <text evidence="1">Belongs to the thioesterase PaaI family.</text>
</comment>
<keyword evidence="2 4" id="KW-0378">Hydrolase</keyword>
<dbReference type="SUPFAM" id="SSF54637">
    <property type="entry name" value="Thioesterase/thiol ester dehydrase-isomerase"/>
    <property type="match status" value="1"/>
</dbReference>
<organism evidence="4 5">
    <name type="scientific">Aliisedimentitalea scapharcae</name>
    <dbReference type="NCBI Taxonomy" id="1524259"/>
    <lineage>
        <taxon>Bacteria</taxon>
        <taxon>Pseudomonadati</taxon>
        <taxon>Pseudomonadota</taxon>
        <taxon>Alphaproteobacteria</taxon>
        <taxon>Rhodobacterales</taxon>
        <taxon>Roseobacteraceae</taxon>
        <taxon>Aliisedimentitalea</taxon>
    </lineage>
</organism>
<protein>
    <submittedName>
        <fullName evidence="4">PaaI family thioesterase</fullName>
        <ecNumber evidence="4">3.1.2.-</ecNumber>
    </submittedName>
</protein>
<dbReference type="Proteomes" id="UP001623232">
    <property type="component" value="Chromosome"/>
</dbReference>
<dbReference type="Gene3D" id="3.10.129.10">
    <property type="entry name" value="Hotdog Thioesterase"/>
    <property type="match status" value="1"/>
</dbReference>
<dbReference type="Pfam" id="PF03061">
    <property type="entry name" value="4HBT"/>
    <property type="match status" value="1"/>
</dbReference>
<dbReference type="PANTHER" id="PTHR21660">
    <property type="entry name" value="THIOESTERASE SUPERFAMILY MEMBER-RELATED"/>
    <property type="match status" value="1"/>
</dbReference>
<gene>
    <name evidence="4" type="ORF">QEZ52_02580</name>
</gene>
<evidence type="ECO:0000256" key="1">
    <source>
        <dbReference type="ARBA" id="ARBA00008324"/>
    </source>
</evidence>
<dbReference type="InterPro" id="IPR003736">
    <property type="entry name" value="PAAI_dom"/>
</dbReference>
<dbReference type="NCBIfam" id="TIGR00369">
    <property type="entry name" value="unchar_dom_1"/>
    <property type="match status" value="1"/>
</dbReference>
<keyword evidence="5" id="KW-1185">Reference proteome</keyword>
<dbReference type="GO" id="GO:0016787">
    <property type="term" value="F:hydrolase activity"/>
    <property type="evidence" value="ECO:0007669"/>
    <property type="project" value="UniProtKB-KW"/>
</dbReference>
<name>A0ABZ2XYG4_9RHOB</name>
<evidence type="ECO:0000259" key="3">
    <source>
        <dbReference type="Pfam" id="PF03061"/>
    </source>
</evidence>